<protein>
    <submittedName>
        <fullName evidence="1">Uncharacterized protein</fullName>
    </submittedName>
</protein>
<organism evidence="1 2">
    <name type="scientific">Pisolithus microcarpus 441</name>
    <dbReference type="NCBI Taxonomy" id="765257"/>
    <lineage>
        <taxon>Eukaryota</taxon>
        <taxon>Fungi</taxon>
        <taxon>Dikarya</taxon>
        <taxon>Basidiomycota</taxon>
        <taxon>Agaricomycotina</taxon>
        <taxon>Agaricomycetes</taxon>
        <taxon>Agaricomycetidae</taxon>
        <taxon>Boletales</taxon>
        <taxon>Sclerodermatineae</taxon>
        <taxon>Pisolithaceae</taxon>
        <taxon>Pisolithus</taxon>
    </lineage>
</organism>
<dbReference type="Proteomes" id="UP000054018">
    <property type="component" value="Unassembled WGS sequence"/>
</dbReference>
<dbReference type="EMBL" id="KN833811">
    <property type="protein sequence ID" value="KIK18158.1"/>
    <property type="molecule type" value="Genomic_DNA"/>
</dbReference>
<reference evidence="2" key="2">
    <citation type="submission" date="2015-01" db="EMBL/GenBank/DDBJ databases">
        <title>Evolutionary Origins and Diversification of the Mycorrhizal Mutualists.</title>
        <authorList>
            <consortium name="DOE Joint Genome Institute"/>
            <consortium name="Mycorrhizal Genomics Consortium"/>
            <person name="Kohler A."/>
            <person name="Kuo A."/>
            <person name="Nagy L.G."/>
            <person name="Floudas D."/>
            <person name="Copeland A."/>
            <person name="Barry K.W."/>
            <person name="Cichocki N."/>
            <person name="Veneault-Fourrey C."/>
            <person name="LaButti K."/>
            <person name="Lindquist E.A."/>
            <person name="Lipzen A."/>
            <person name="Lundell T."/>
            <person name="Morin E."/>
            <person name="Murat C."/>
            <person name="Riley R."/>
            <person name="Ohm R."/>
            <person name="Sun H."/>
            <person name="Tunlid A."/>
            <person name="Henrissat B."/>
            <person name="Grigoriev I.V."/>
            <person name="Hibbett D.S."/>
            <person name="Martin F."/>
        </authorList>
    </citation>
    <scope>NUCLEOTIDE SEQUENCE [LARGE SCALE GENOMIC DNA]</scope>
    <source>
        <strain evidence="2">441</strain>
    </source>
</reference>
<gene>
    <name evidence="1" type="ORF">PISMIDRAFT_684449</name>
</gene>
<name>A0A0C9ZDX7_9AGAM</name>
<reference evidence="1 2" key="1">
    <citation type="submission" date="2014-04" db="EMBL/GenBank/DDBJ databases">
        <authorList>
            <consortium name="DOE Joint Genome Institute"/>
            <person name="Kuo A."/>
            <person name="Kohler A."/>
            <person name="Costa M.D."/>
            <person name="Nagy L.G."/>
            <person name="Floudas D."/>
            <person name="Copeland A."/>
            <person name="Barry K.W."/>
            <person name="Cichocki N."/>
            <person name="Veneault-Fourrey C."/>
            <person name="LaButti K."/>
            <person name="Lindquist E.A."/>
            <person name="Lipzen A."/>
            <person name="Lundell T."/>
            <person name="Morin E."/>
            <person name="Murat C."/>
            <person name="Sun H."/>
            <person name="Tunlid A."/>
            <person name="Henrissat B."/>
            <person name="Grigoriev I.V."/>
            <person name="Hibbett D.S."/>
            <person name="Martin F."/>
            <person name="Nordberg H.P."/>
            <person name="Cantor M.N."/>
            <person name="Hua S.X."/>
        </authorList>
    </citation>
    <scope>NUCLEOTIDE SEQUENCE [LARGE SCALE GENOMIC DNA]</scope>
    <source>
        <strain evidence="1 2">441</strain>
    </source>
</reference>
<dbReference type="OrthoDB" id="3146759at2759"/>
<evidence type="ECO:0000313" key="1">
    <source>
        <dbReference type="EMBL" id="KIK18158.1"/>
    </source>
</evidence>
<dbReference type="AlphaFoldDB" id="A0A0C9ZDX7"/>
<dbReference type="HOGENOM" id="CLU_1917882_0_0_1"/>
<sequence>MHRGRSHCNPKPYEPPRFHPIFWGIIATSGVLKGYGLSRVSPAATDLLHSPLDITMCFRLTQLTEFSCGHTSIARQQRVDCNRSDCASSQAHNPDPHDCASGCAQRMLPDQTIIMDTVSRPCTQCAGHTNGF</sequence>
<keyword evidence="2" id="KW-1185">Reference proteome</keyword>
<accession>A0A0C9ZDX7</accession>
<evidence type="ECO:0000313" key="2">
    <source>
        <dbReference type="Proteomes" id="UP000054018"/>
    </source>
</evidence>
<proteinExistence type="predicted"/>